<proteinExistence type="predicted"/>
<organism evidence="1 2">
    <name type="scientific">Xanthomonas axonopodis</name>
    <dbReference type="NCBI Taxonomy" id="53413"/>
    <lineage>
        <taxon>Bacteria</taxon>
        <taxon>Pseudomonadati</taxon>
        <taxon>Pseudomonadota</taxon>
        <taxon>Gammaproteobacteria</taxon>
        <taxon>Lysobacterales</taxon>
        <taxon>Lysobacteraceae</taxon>
        <taxon>Xanthomonas</taxon>
    </lineage>
</organism>
<sequence length="85" mass="8685">MCAGACLGNAAAHGIAGSVDRVGPGIGKQMAAAAFGRPDAASLFRRSRIAIAAHQLPGAPRGNGFDRCHPCVIRSTQAGRIFLGW</sequence>
<reference evidence="1 2" key="1">
    <citation type="submission" date="2014-02" db="EMBL/GenBank/DDBJ databases">
        <title>Genome sequence of Xanthomonas axonopodis DSM 3585 (T).</title>
        <authorList>
            <person name="Midha S."/>
            <person name="Patil P.B."/>
        </authorList>
    </citation>
    <scope>NUCLEOTIDE SEQUENCE [LARGE SCALE GENOMIC DNA]</scope>
    <source>
        <strain evidence="1 2">DSM 3585</strain>
    </source>
</reference>
<dbReference type="Proteomes" id="UP000054035">
    <property type="component" value="Unassembled WGS sequence"/>
</dbReference>
<evidence type="ECO:0000313" key="2">
    <source>
        <dbReference type="Proteomes" id="UP000054035"/>
    </source>
</evidence>
<dbReference type="AlphaFoldDB" id="A0A0P6VTW7"/>
<dbReference type="RefSeq" id="WP_054318550.1">
    <property type="nucleotide sequence ID" value="NZ_JFAQ01000035.1"/>
</dbReference>
<protein>
    <submittedName>
        <fullName evidence="1">Uncharacterized protein</fullName>
    </submittedName>
</protein>
<evidence type="ECO:0000313" key="1">
    <source>
        <dbReference type="EMBL" id="KPL50076.1"/>
    </source>
</evidence>
<name>A0A0P6VTW7_9XANT</name>
<comment type="caution">
    <text evidence="1">The sequence shown here is derived from an EMBL/GenBank/DDBJ whole genome shotgun (WGS) entry which is preliminary data.</text>
</comment>
<accession>A0A0P6VTW7</accession>
<gene>
    <name evidence="1" type="ORF">XAXN_03785</name>
</gene>
<dbReference type="EMBL" id="JFAQ01000035">
    <property type="protein sequence ID" value="KPL50076.1"/>
    <property type="molecule type" value="Genomic_DNA"/>
</dbReference>